<gene>
    <name evidence="4" type="ORF">HELGO_WM23771</name>
</gene>
<dbReference type="InterPro" id="IPR029069">
    <property type="entry name" value="HotDog_dom_sf"/>
</dbReference>
<dbReference type="InterPro" id="IPR003736">
    <property type="entry name" value="PAAI_dom"/>
</dbReference>
<dbReference type="SUPFAM" id="SSF54637">
    <property type="entry name" value="Thioesterase/thiol ester dehydrase-isomerase"/>
    <property type="match status" value="1"/>
</dbReference>
<keyword evidence="2" id="KW-0378">Hydrolase</keyword>
<evidence type="ECO:0000256" key="2">
    <source>
        <dbReference type="ARBA" id="ARBA00022801"/>
    </source>
</evidence>
<dbReference type="AlphaFoldDB" id="A0A6S6UF95"/>
<proteinExistence type="inferred from homology"/>
<dbReference type="CDD" id="cd03443">
    <property type="entry name" value="PaaI_thioesterase"/>
    <property type="match status" value="1"/>
</dbReference>
<dbReference type="InterPro" id="IPR039298">
    <property type="entry name" value="ACOT13"/>
</dbReference>
<reference evidence="4" key="1">
    <citation type="submission" date="2020-01" db="EMBL/GenBank/DDBJ databases">
        <authorList>
            <person name="Meier V. D."/>
            <person name="Meier V D."/>
        </authorList>
    </citation>
    <scope>NUCLEOTIDE SEQUENCE</scope>
    <source>
        <strain evidence="4">HLG_WM_MAG_10</strain>
    </source>
</reference>
<dbReference type="PANTHER" id="PTHR21660:SF1">
    <property type="entry name" value="ACYL-COENZYME A THIOESTERASE 13"/>
    <property type="match status" value="1"/>
</dbReference>
<dbReference type="Gene3D" id="3.10.129.10">
    <property type="entry name" value="Hotdog Thioesterase"/>
    <property type="match status" value="1"/>
</dbReference>
<dbReference type="Pfam" id="PF03061">
    <property type="entry name" value="4HBT"/>
    <property type="match status" value="1"/>
</dbReference>
<evidence type="ECO:0000313" key="4">
    <source>
        <dbReference type="EMBL" id="CAA6829141.1"/>
    </source>
</evidence>
<feature type="domain" description="Thioesterase" evidence="3">
    <location>
        <begin position="55"/>
        <end position="133"/>
    </location>
</feature>
<name>A0A6S6UF95_9BACT</name>
<dbReference type="EMBL" id="CACVAQ010000466">
    <property type="protein sequence ID" value="CAA6829141.1"/>
    <property type="molecule type" value="Genomic_DNA"/>
</dbReference>
<accession>A0A6S6UF95</accession>
<evidence type="ECO:0000259" key="3">
    <source>
        <dbReference type="Pfam" id="PF03061"/>
    </source>
</evidence>
<organism evidence="4">
    <name type="scientific">uncultured Aureispira sp</name>
    <dbReference type="NCBI Taxonomy" id="1331704"/>
    <lineage>
        <taxon>Bacteria</taxon>
        <taxon>Pseudomonadati</taxon>
        <taxon>Bacteroidota</taxon>
        <taxon>Saprospiria</taxon>
        <taxon>Saprospirales</taxon>
        <taxon>Saprospiraceae</taxon>
        <taxon>Aureispira</taxon>
        <taxon>environmental samples</taxon>
    </lineage>
</organism>
<dbReference type="NCBIfam" id="TIGR00369">
    <property type="entry name" value="unchar_dom_1"/>
    <property type="match status" value="1"/>
</dbReference>
<dbReference type="InterPro" id="IPR006683">
    <property type="entry name" value="Thioestr_dom"/>
</dbReference>
<sequence>MKTDYIQQIRENLGQPMSEYLPGFGAWLNGAVTAIDEEGHIKLAFEVRENMLNPMGAMHGGAVAGIIDEVLGFQIFLKSEKDAAYVSMTMNVDFLKGAKTGDIITGIPKVVRIGKRTANVRCDLQNQKGELVAQGVANFMRIA</sequence>
<dbReference type="GO" id="GO:0047617">
    <property type="term" value="F:fatty acyl-CoA hydrolase activity"/>
    <property type="evidence" value="ECO:0007669"/>
    <property type="project" value="InterPro"/>
</dbReference>
<comment type="similarity">
    <text evidence="1">Belongs to the thioesterase PaaI family.</text>
</comment>
<dbReference type="PANTHER" id="PTHR21660">
    <property type="entry name" value="THIOESTERASE SUPERFAMILY MEMBER-RELATED"/>
    <property type="match status" value="1"/>
</dbReference>
<protein>
    <submittedName>
        <fullName evidence="4">Thioesterase superfamily protein</fullName>
    </submittedName>
</protein>
<evidence type="ECO:0000256" key="1">
    <source>
        <dbReference type="ARBA" id="ARBA00008324"/>
    </source>
</evidence>